<dbReference type="InterPro" id="IPR010562">
    <property type="entry name" value="Haemolymph_juvenile_hormone-bd"/>
</dbReference>
<keyword evidence="6" id="KW-1185">Reference proteome</keyword>
<organism evidence="5 6">
    <name type="scientific">Hermetia illucens</name>
    <name type="common">Black soldier fly</name>
    <dbReference type="NCBI Taxonomy" id="343691"/>
    <lineage>
        <taxon>Eukaryota</taxon>
        <taxon>Metazoa</taxon>
        <taxon>Ecdysozoa</taxon>
        <taxon>Arthropoda</taxon>
        <taxon>Hexapoda</taxon>
        <taxon>Insecta</taxon>
        <taxon>Pterygota</taxon>
        <taxon>Neoptera</taxon>
        <taxon>Endopterygota</taxon>
        <taxon>Diptera</taxon>
        <taxon>Brachycera</taxon>
        <taxon>Stratiomyomorpha</taxon>
        <taxon>Stratiomyidae</taxon>
        <taxon>Hermetiinae</taxon>
        <taxon>Hermetia</taxon>
    </lineage>
</organism>
<sequence length="249" mass="28141">MGLIHHFFALALALSAPLSQAQRFKRLDTLLGACHMYTETFDTCMQDVFNDLRVFFKNGIPEFNIKPFDPHKAAYVEQRRGDLHGIGGYDLILKNVSEFGWSNSKVTKFKSDLDNNQIEYSQFFPEKSLEGTYEFSGKLMGAAVENAGIWNLTLYNYSQTTTVRRLGGPGSILKVHVEVDKIGGMTLHISDFFGSRAVHLNNIADTVINSMWKAGLPFLKPLINELVSTAFTDIFNESFRYFPISNFVK</sequence>
<feature type="chain" id="PRO_5031286707" description="Circadian clock-controlled protein" evidence="4">
    <location>
        <begin position="22"/>
        <end position="249"/>
    </location>
</feature>
<dbReference type="InParanoid" id="A0A7R8Z3K5"/>
<reference evidence="5 6" key="1">
    <citation type="submission" date="2020-11" db="EMBL/GenBank/DDBJ databases">
        <authorList>
            <person name="Wallbank WR R."/>
            <person name="Pardo Diaz C."/>
            <person name="Kozak K."/>
            <person name="Martin S."/>
            <person name="Jiggins C."/>
            <person name="Moest M."/>
            <person name="Warren A I."/>
            <person name="Generalovic N T."/>
            <person name="Byers J.R.P. K."/>
            <person name="Montejo-Kovacevich G."/>
            <person name="Yen C E."/>
        </authorList>
    </citation>
    <scope>NUCLEOTIDE SEQUENCE [LARGE SCALE GENOMIC DNA]</scope>
</reference>
<evidence type="ECO:0000256" key="4">
    <source>
        <dbReference type="SAM" id="SignalP"/>
    </source>
</evidence>
<gene>
    <name evidence="5" type="ORF">HERILL_LOCUS14461</name>
</gene>
<proteinExistence type="inferred from homology"/>
<dbReference type="OMA" id="RIVYAQY"/>
<dbReference type="AlphaFoldDB" id="A0A7R8Z3K5"/>
<dbReference type="OrthoDB" id="8183816at2759"/>
<keyword evidence="1 4" id="KW-0732">Signal</keyword>
<dbReference type="Pfam" id="PF06585">
    <property type="entry name" value="JHBP"/>
    <property type="match status" value="1"/>
</dbReference>
<evidence type="ECO:0000313" key="5">
    <source>
        <dbReference type="EMBL" id="CAD7092072.1"/>
    </source>
</evidence>
<dbReference type="InterPro" id="IPR038606">
    <property type="entry name" value="To_sf"/>
</dbReference>
<dbReference type="GO" id="GO:0007623">
    <property type="term" value="P:circadian rhythm"/>
    <property type="evidence" value="ECO:0007669"/>
    <property type="project" value="UniProtKB-ARBA"/>
</dbReference>
<name>A0A7R8Z3K5_HERIL</name>
<dbReference type="Proteomes" id="UP000594454">
    <property type="component" value="Chromosome 6"/>
</dbReference>
<dbReference type="FunCoup" id="A0A7R8Z3K5">
    <property type="interactions" value="90"/>
</dbReference>
<accession>A0A7R8Z3K5</accession>
<feature type="signal peptide" evidence="4">
    <location>
        <begin position="1"/>
        <end position="21"/>
    </location>
</feature>
<protein>
    <recommendedName>
        <fullName evidence="7">Circadian clock-controlled protein</fullName>
    </recommendedName>
</protein>
<dbReference type="SMART" id="SM00700">
    <property type="entry name" value="JHBP"/>
    <property type="match status" value="1"/>
</dbReference>
<evidence type="ECO:0008006" key="7">
    <source>
        <dbReference type="Google" id="ProtNLM"/>
    </source>
</evidence>
<dbReference type="Gene3D" id="3.15.10.30">
    <property type="entry name" value="Haemolymph juvenile hormone binding protein"/>
    <property type="match status" value="1"/>
</dbReference>
<evidence type="ECO:0000256" key="2">
    <source>
        <dbReference type="ARBA" id="ARBA00023108"/>
    </source>
</evidence>
<evidence type="ECO:0000313" key="6">
    <source>
        <dbReference type="Proteomes" id="UP000594454"/>
    </source>
</evidence>
<dbReference type="FunFam" id="3.15.10.30:FF:000001">
    <property type="entry name" value="Takeout-like protein 1"/>
    <property type="match status" value="1"/>
</dbReference>
<comment type="similarity">
    <text evidence="3">Belongs to the TO family.</text>
</comment>
<evidence type="ECO:0000256" key="1">
    <source>
        <dbReference type="ARBA" id="ARBA00022729"/>
    </source>
</evidence>
<dbReference type="PANTHER" id="PTHR11008:SF15">
    <property type="entry name" value="CIRCADIAN CLOCK-CONTROLLED PROTEIN"/>
    <property type="match status" value="1"/>
</dbReference>
<dbReference type="GO" id="GO:0005615">
    <property type="term" value="C:extracellular space"/>
    <property type="evidence" value="ECO:0007669"/>
    <property type="project" value="TreeGrafter"/>
</dbReference>
<evidence type="ECO:0000256" key="3">
    <source>
        <dbReference type="ARBA" id="ARBA00060902"/>
    </source>
</evidence>
<dbReference type="PANTHER" id="PTHR11008">
    <property type="entry name" value="PROTEIN TAKEOUT-LIKE PROTEIN"/>
    <property type="match status" value="1"/>
</dbReference>
<keyword evidence="2" id="KW-0090">Biological rhythms</keyword>
<dbReference type="EMBL" id="LR899014">
    <property type="protein sequence ID" value="CAD7092072.1"/>
    <property type="molecule type" value="Genomic_DNA"/>
</dbReference>